<dbReference type="Proteomes" id="UP000176037">
    <property type="component" value="Unassembled WGS sequence"/>
</dbReference>
<dbReference type="EMBL" id="MJIC01000014">
    <property type="protein sequence ID" value="OFI33627.1"/>
    <property type="molecule type" value="Genomic_DNA"/>
</dbReference>
<name>A0A1E8FCG8_9ALTE</name>
<evidence type="ECO:0000313" key="1">
    <source>
        <dbReference type="EMBL" id="OFI33627.1"/>
    </source>
</evidence>
<organism evidence="1 2">
    <name type="scientific">Alteromonas lipolytica</name>
    <dbReference type="NCBI Taxonomy" id="1856405"/>
    <lineage>
        <taxon>Bacteria</taxon>
        <taxon>Pseudomonadati</taxon>
        <taxon>Pseudomonadota</taxon>
        <taxon>Gammaproteobacteria</taxon>
        <taxon>Alteromonadales</taxon>
        <taxon>Alteromonadaceae</taxon>
        <taxon>Alteromonas/Salinimonas group</taxon>
        <taxon>Alteromonas</taxon>
    </lineage>
</organism>
<keyword evidence="2" id="KW-1185">Reference proteome</keyword>
<sequence length="73" mass="7856">MATFKDNNMKSVFHISLTLTALLTASLMTFFALALIQLAEAVTQTPPSSATAVEAKAFSVSQKTKTILQPRVL</sequence>
<gene>
    <name evidence="1" type="ORF">BFC17_18785</name>
</gene>
<accession>A0A1E8FCG8</accession>
<protein>
    <submittedName>
        <fullName evidence="1">Uncharacterized protein</fullName>
    </submittedName>
</protein>
<comment type="caution">
    <text evidence="1">The sequence shown here is derived from an EMBL/GenBank/DDBJ whole genome shotgun (WGS) entry which is preliminary data.</text>
</comment>
<reference evidence="1 2" key="1">
    <citation type="submission" date="2016-09" db="EMBL/GenBank/DDBJ databases">
        <title>Alteromonas lipolytica, a new species isolated from sea water.</title>
        <authorList>
            <person name="Wu Y.-H."/>
            <person name="Cheng H."/>
            <person name="Xu X.-W."/>
        </authorList>
    </citation>
    <scope>NUCLEOTIDE SEQUENCE [LARGE SCALE GENOMIC DNA]</scope>
    <source>
        <strain evidence="1 2">JW12</strain>
    </source>
</reference>
<dbReference type="AlphaFoldDB" id="A0A1E8FCG8"/>
<evidence type="ECO:0000313" key="2">
    <source>
        <dbReference type="Proteomes" id="UP000176037"/>
    </source>
</evidence>
<dbReference type="STRING" id="1856405.BFC17_18785"/>
<proteinExistence type="predicted"/>